<comment type="similarity">
    <text evidence="1">Belongs to the thaumatin family.</text>
</comment>
<feature type="disulfide bond" evidence="6">
    <location>
        <begin position="144"/>
        <end position="197"/>
    </location>
</feature>
<accession>I1IH18</accession>
<reference evidence="8 9" key="1">
    <citation type="journal article" date="2010" name="Nature">
        <title>Genome sequencing and analysis of the model grass Brachypodium distachyon.</title>
        <authorList>
            <consortium name="International Brachypodium Initiative"/>
        </authorList>
    </citation>
    <scope>NUCLEOTIDE SEQUENCE [LARGE SCALE GENOMIC DNA]</scope>
    <source>
        <strain evidence="8 9">Bd21</strain>
    </source>
</reference>
<reference evidence="8" key="2">
    <citation type="submission" date="2017-06" db="EMBL/GenBank/DDBJ databases">
        <title>WGS assembly of Brachypodium distachyon.</title>
        <authorList>
            <consortium name="The International Brachypodium Initiative"/>
            <person name="Lucas S."/>
            <person name="Harmon-Smith M."/>
            <person name="Lail K."/>
            <person name="Tice H."/>
            <person name="Grimwood J."/>
            <person name="Bruce D."/>
            <person name="Barry K."/>
            <person name="Shu S."/>
            <person name="Lindquist E."/>
            <person name="Wang M."/>
            <person name="Pitluck S."/>
            <person name="Vogel J.P."/>
            <person name="Garvin D.F."/>
            <person name="Mockler T.C."/>
            <person name="Schmutz J."/>
            <person name="Rokhsar D."/>
            <person name="Bevan M.W."/>
        </authorList>
    </citation>
    <scope>NUCLEOTIDE SEQUENCE</scope>
    <source>
        <strain evidence="8">Bd21</strain>
    </source>
</reference>
<feature type="disulfide bond" evidence="6">
    <location>
        <begin position="139"/>
        <end position="214"/>
    </location>
</feature>
<keyword evidence="4" id="KW-0611">Plant defense</keyword>
<evidence type="ECO:0000256" key="2">
    <source>
        <dbReference type="ARBA" id="ARBA00022529"/>
    </source>
</evidence>
<dbReference type="GO" id="GO:0050832">
    <property type="term" value="P:defense response to fungus"/>
    <property type="evidence" value="ECO:0007669"/>
    <property type="project" value="UniProtKB-KW"/>
</dbReference>
<evidence type="ECO:0000313" key="8">
    <source>
        <dbReference type="EMBL" id="KQJ86097.1"/>
    </source>
</evidence>
<evidence type="ECO:0000256" key="1">
    <source>
        <dbReference type="ARBA" id="ARBA00010607"/>
    </source>
</evidence>
<sequence length="226" mass="23221">MAPPSLFIVALVLITIATVDATTFTIFNKCSYTVWPAAIPVGGGTRLDPGQKTTLTAPAGTAGARIWARTGCKFDSSGRGSCVTGDCGGILVCAAGGATPATLAEYTLGTAGKSDFYDISLVDGFNVPMSFGPVGGSSCHAISCAADINAKCPAALKVNGGCVSACIKFNTEQYCCRTSGPSACQPTDYSRFFKGLCPDAYSYAYDDKSSTFTCAAGTNYQVTFCP</sequence>
<dbReference type="PROSITE" id="PS00316">
    <property type="entry name" value="THAUMATIN_1"/>
    <property type="match status" value="1"/>
</dbReference>
<evidence type="ECO:0000256" key="7">
    <source>
        <dbReference type="SAM" id="SignalP"/>
    </source>
</evidence>
<dbReference type="EnsemblPlants" id="KQJ86097">
    <property type="protein sequence ID" value="KQJ86097"/>
    <property type="gene ID" value="BRADI_4g03290v3"/>
</dbReference>
<evidence type="ECO:0000313" key="9">
    <source>
        <dbReference type="EnsemblPlants" id="KQJ86097"/>
    </source>
</evidence>
<feature type="disulfide bond" evidence="6">
    <location>
        <begin position="166"/>
        <end position="175"/>
    </location>
</feature>
<dbReference type="Gramene" id="KQJ86097">
    <property type="protein sequence ID" value="KQJ86097"/>
    <property type="gene ID" value="BRADI_4g03290v3"/>
</dbReference>
<feature type="disulfide bond" evidence="6">
    <location>
        <begin position="87"/>
        <end position="93"/>
    </location>
</feature>
<dbReference type="OMA" id="CASGTNY"/>
<dbReference type="CDD" id="cd09218">
    <property type="entry name" value="TLP-PA"/>
    <property type="match status" value="1"/>
</dbReference>
<evidence type="ECO:0000313" key="10">
    <source>
        <dbReference type="Proteomes" id="UP000008810"/>
    </source>
</evidence>
<evidence type="ECO:0000256" key="4">
    <source>
        <dbReference type="ARBA" id="ARBA00022821"/>
    </source>
</evidence>
<gene>
    <name evidence="9" type="primary">LOC100822486</name>
    <name evidence="8" type="ORF">BRADI_4g03290v3</name>
</gene>
<dbReference type="InterPro" id="IPR001938">
    <property type="entry name" value="Thaumatin"/>
</dbReference>
<dbReference type="SMART" id="SM00205">
    <property type="entry name" value="THN"/>
    <property type="match status" value="1"/>
</dbReference>
<feature type="disulfide bond" evidence="6">
    <location>
        <begin position="176"/>
        <end position="184"/>
    </location>
</feature>
<protein>
    <recommendedName>
        <fullName evidence="11">Thaumatin-like protein</fullName>
    </recommendedName>
</protein>
<dbReference type="HOGENOM" id="CLU_043181_5_0_1"/>
<keyword evidence="10" id="KW-1185">Reference proteome</keyword>
<dbReference type="InterPro" id="IPR017949">
    <property type="entry name" value="Thaumatin_CS"/>
</dbReference>
<feature type="disulfide bond" evidence="6">
    <location>
        <begin position="152"/>
        <end position="162"/>
    </location>
</feature>
<dbReference type="Gene3D" id="2.60.110.10">
    <property type="entry name" value="Thaumatin"/>
    <property type="match status" value="1"/>
</dbReference>
<dbReference type="PIRSF" id="PIRSF002703">
    <property type="entry name" value="Thaumatin"/>
    <property type="match status" value="1"/>
</dbReference>
<evidence type="ECO:0000256" key="3">
    <source>
        <dbReference type="ARBA" id="ARBA00022577"/>
    </source>
</evidence>
<proteinExistence type="inferred from homology"/>
<keyword evidence="7" id="KW-0732">Signal</keyword>
<name>I1IH18_BRADI</name>
<dbReference type="Proteomes" id="UP000008810">
    <property type="component" value="Chromosome 4"/>
</dbReference>
<evidence type="ECO:0000256" key="6">
    <source>
        <dbReference type="PIRSR" id="PIRSR002703-1"/>
    </source>
</evidence>
<feature type="signal peptide" evidence="7">
    <location>
        <begin position="1"/>
        <end position="21"/>
    </location>
</feature>
<dbReference type="SUPFAM" id="SSF49870">
    <property type="entry name" value="Osmotin, thaumatin-like protein"/>
    <property type="match status" value="1"/>
</dbReference>
<dbReference type="eggNOG" id="ENOG502QV4N">
    <property type="taxonomic scope" value="Eukaryota"/>
</dbReference>
<feature type="disulfide bond" evidence="6">
    <location>
        <begin position="30"/>
        <end position="225"/>
    </location>
</feature>
<feature type="disulfide bond" evidence="6">
    <location>
        <begin position="72"/>
        <end position="82"/>
    </location>
</feature>
<keyword evidence="3" id="KW-0295">Fungicide</keyword>
<evidence type="ECO:0008006" key="11">
    <source>
        <dbReference type="Google" id="ProtNLM"/>
    </source>
</evidence>
<keyword evidence="5 6" id="KW-1015">Disulfide bond</keyword>
<evidence type="ECO:0000256" key="5">
    <source>
        <dbReference type="ARBA" id="ARBA00023157"/>
    </source>
</evidence>
<dbReference type="AlphaFoldDB" id="I1IH18"/>
<dbReference type="InterPro" id="IPR037176">
    <property type="entry name" value="Osmotin/thaumatin-like_sf"/>
</dbReference>
<dbReference type="GO" id="GO:0031640">
    <property type="term" value="P:killing of cells of another organism"/>
    <property type="evidence" value="ECO:0007669"/>
    <property type="project" value="UniProtKB-KW"/>
</dbReference>
<dbReference type="RefSeq" id="XP_003578322.1">
    <property type="nucleotide sequence ID" value="XM_003578274.4"/>
</dbReference>
<keyword evidence="2" id="KW-0929">Antimicrobial</keyword>
<dbReference type="Pfam" id="PF00314">
    <property type="entry name" value="Thaumatin"/>
    <property type="match status" value="1"/>
</dbReference>
<organism evidence="8">
    <name type="scientific">Brachypodium distachyon</name>
    <name type="common">Purple false brome</name>
    <name type="synonym">Trachynia distachya</name>
    <dbReference type="NCBI Taxonomy" id="15368"/>
    <lineage>
        <taxon>Eukaryota</taxon>
        <taxon>Viridiplantae</taxon>
        <taxon>Streptophyta</taxon>
        <taxon>Embryophyta</taxon>
        <taxon>Tracheophyta</taxon>
        <taxon>Spermatophyta</taxon>
        <taxon>Magnoliopsida</taxon>
        <taxon>Liliopsida</taxon>
        <taxon>Poales</taxon>
        <taxon>Poaceae</taxon>
        <taxon>BOP clade</taxon>
        <taxon>Pooideae</taxon>
        <taxon>Stipodae</taxon>
        <taxon>Brachypodieae</taxon>
        <taxon>Brachypodium</taxon>
    </lineage>
</organism>
<dbReference type="GO" id="GO:0006952">
    <property type="term" value="P:defense response"/>
    <property type="evidence" value="ECO:0000318"/>
    <property type="project" value="GO_Central"/>
</dbReference>
<dbReference type="KEGG" id="bdi:100822486"/>
<dbReference type="OrthoDB" id="430315at2759"/>
<dbReference type="GeneID" id="100822486"/>
<feature type="chain" id="PRO_5014095300" description="Thaumatin-like protein" evidence="7">
    <location>
        <begin position="22"/>
        <end position="226"/>
    </location>
</feature>
<dbReference type="PRINTS" id="PR00347">
    <property type="entry name" value="THAUMATIN"/>
</dbReference>
<reference evidence="9" key="3">
    <citation type="submission" date="2018-08" db="UniProtKB">
        <authorList>
            <consortium name="EnsemblPlants"/>
        </authorList>
    </citation>
    <scope>IDENTIFICATION</scope>
    <source>
        <strain evidence="9">cv. Bd21</strain>
    </source>
</reference>
<dbReference type="FunFam" id="2.60.110.10:FF:000003">
    <property type="entry name" value="Thaumatin I"/>
    <property type="match status" value="1"/>
</dbReference>
<dbReference type="PROSITE" id="PS51367">
    <property type="entry name" value="THAUMATIN_2"/>
    <property type="match status" value="1"/>
</dbReference>
<dbReference type="PANTHER" id="PTHR31048">
    <property type="entry name" value="OS03G0233200 PROTEIN"/>
    <property type="match status" value="1"/>
</dbReference>
<dbReference type="EMBL" id="CM000883">
    <property type="protein sequence ID" value="KQJ86097.1"/>
    <property type="molecule type" value="Genomic_DNA"/>
</dbReference>